<dbReference type="Pfam" id="PF24883">
    <property type="entry name" value="NPHP3_N"/>
    <property type="match status" value="1"/>
</dbReference>
<evidence type="ECO:0000313" key="3">
    <source>
        <dbReference type="EMBL" id="TFK24765.1"/>
    </source>
</evidence>
<dbReference type="OrthoDB" id="3038309at2759"/>
<dbReference type="InterPro" id="IPR019734">
    <property type="entry name" value="TPR_rpt"/>
</dbReference>
<proteinExistence type="predicted"/>
<organism evidence="3 4">
    <name type="scientific">Coprinopsis marcescibilis</name>
    <name type="common">Agaric fungus</name>
    <name type="synonym">Psathyrella marcescibilis</name>
    <dbReference type="NCBI Taxonomy" id="230819"/>
    <lineage>
        <taxon>Eukaryota</taxon>
        <taxon>Fungi</taxon>
        <taxon>Dikarya</taxon>
        <taxon>Basidiomycota</taxon>
        <taxon>Agaricomycotina</taxon>
        <taxon>Agaricomycetes</taxon>
        <taxon>Agaricomycetidae</taxon>
        <taxon>Agaricales</taxon>
        <taxon>Agaricineae</taxon>
        <taxon>Psathyrellaceae</taxon>
        <taxon>Coprinopsis</taxon>
    </lineage>
</organism>
<dbReference type="PANTHER" id="PTHR19959">
    <property type="entry name" value="KINESIN LIGHT CHAIN"/>
    <property type="match status" value="1"/>
</dbReference>
<evidence type="ECO:0000256" key="1">
    <source>
        <dbReference type="ARBA" id="ARBA00022737"/>
    </source>
</evidence>
<name>A0A5C3KWY8_COPMA</name>
<protein>
    <submittedName>
        <fullName evidence="3">TPR-like protein</fullName>
    </submittedName>
</protein>
<dbReference type="Pfam" id="PF13424">
    <property type="entry name" value="TPR_12"/>
    <property type="match status" value="1"/>
</dbReference>
<sequence length="1281" mass="141987">MFKGLARCLEGRRKGRHKQSGGVEVLSGASNVYLHNVQMHVAGRDLSVTHVHQQPSSADLEIQASLWRLPDPRGCSWDPSRTCFTGTRSTHLVDISSWIEAEDTTAKVLVIADAVGSGKSALAHTICQEADKEGQLIVGFFFNQMDQQSTPNNFMAALVRGLCGVSEHVKRRIGQLILEDGTLASAPVIRQFERLVLPICSLLPNNRLFVVVVDALDEELDTVILELIRDFITQLPPCFRIIITARPEPRITQYLENQHHITRFSRSLTGETSHVDLEVYINSRLARSSYGKSVSPELLQDFIARTEGMFLWAATVLNHLDNSFDALAELRDIVHSKSAHWQEGQDATKKLHDLYLRILSKLMWTDHRFVVKYNIVVGAIVTVKQPLSVIGLASLYGWDGITVADVDRICTLIQPLLRNYSRHNPRQPIRLLHLSVKDFLNTHAPSPYHLDCDEHHLKLSQLALLAVKQDLKPTNVPALGYTEGDWAWDGSPLSPDIPVVRKGTMPEHLWYACRFLESHILDTPVSLIERSHVELMHEILLLDPRPFLEVTASMGMTANIERLKKRVTQLSAIDLDQETLREVARTYYAIAKCLDNAWRSAEALSIIEEGTKIYQKISSDSDKEDPTLDLELILSLNLFSLCLENLHRYDEALQTIQLALDLARELVQADPKSLQPFMARLLLTQGVILERLGRHEDGLAADLESVAIYRRLVLVDGKKFEADLAWSLYNLACDYSKMGRYDEAIVPIEESIDIRRKLAANDPVTFESILASSLHTYAYYLSSLGRHHDALLAIREAVSIRRRLATANPTKYETRLSHSLHALASHLNSCNRAEDAISVALEVIALRRRFTDKDPQGFSPHLADSLHNQALFLAGLNRFNEAVGPSTEAVCIRRDLAKLEPAKYGPELALSLASLASHLASSQRIEEAIPVLEEVIGIRRGLAEGDPGAFDYILADSLYNCALLLARAGRLLDALQPNEQAISLHRRLAARDPASLASSLYNMACSLHACERHEHAVAAVSESADIRRRLVVGHGAAFDPVLANSLHNHAYYLAVLGRSTEAVEVGEEAAVVLRRLVDIDPTLYEARLANTLYNLACDLGSCGKFQDAVIAAQEAVGIRRGLANKCPAVFRPALAGTLHGNAWLSVQLGDGEGGGKVAEEAVALYGRLAAEDPVRFEGGLGNALYCLAACMALRGMYDSAVVVVLEGLDVYRRSLSPQSDFNRGGFSKEFYSYTKVLTHSARGDSPVEIFQEVEGFYRLAGEATSPSEIKVKLGWGNSQHE</sequence>
<dbReference type="Gene3D" id="1.25.40.10">
    <property type="entry name" value="Tetratricopeptide repeat domain"/>
    <property type="match status" value="4"/>
</dbReference>
<dbReference type="EMBL" id="ML210195">
    <property type="protein sequence ID" value="TFK24765.1"/>
    <property type="molecule type" value="Genomic_DNA"/>
</dbReference>
<dbReference type="InterPro" id="IPR011990">
    <property type="entry name" value="TPR-like_helical_dom_sf"/>
</dbReference>
<feature type="domain" description="Nephrocystin 3-like N-terminal" evidence="2">
    <location>
        <begin position="94"/>
        <end position="246"/>
    </location>
</feature>
<gene>
    <name evidence="3" type="ORF">FA15DRAFT_618939</name>
</gene>
<dbReference type="InterPro" id="IPR027417">
    <property type="entry name" value="P-loop_NTPase"/>
</dbReference>
<evidence type="ECO:0000313" key="4">
    <source>
        <dbReference type="Proteomes" id="UP000307440"/>
    </source>
</evidence>
<keyword evidence="4" id="KW-1185">Reference proteome</keyword>
<dbReference type="Gene3D" id="3.40.50.300">
    <property type="entry name" value="P-loop containing nucleotide triphosphate hydrolases"/>
    <property type="match status" value="1"/>
</dbReference>
<evidence type="ECO:0000259" key="2">
    <source>
        <dbReference type="Pfam" id="PF24883"/>
    </source>
</evidence>
<dbReference type="SUPFAM" id="SSF48452">
    <property type="entry name" value="TPR-like"/>
    <property type="match status" value="4"/>
</dbReference>
<keyword evidence="1" id="KW-0677">Repeat</keyword>
<reference evidence="3 4" key="1">
    <citation type="journal article" date="2019" name="Nat. Ecol. Evol.">
        <title>Megaphylogeny resolves global patterns of mushroom evolution.</title>
        <authorList>
            <person name="Varga T."/>
            <person name="Krizsan K."/>
            <person name="Foldi C."/>
            <person name="Dima B."/>
            <person name="Sanchez-Garcia M."/>
            <person name="Sanchez-Ramirez S."/>
            <person name="Szollosi G.J."/>
            <person name="Szarkandi J.G."/>
            <person name="Papp V."/>
            <person name="Albert L."/>
            <person name="Andreopoulos W."/>
            <person name="Angelini C."/>
            <person name="Antonin V."/>
            <person name="Barry K.W."/>
            <person name="Bougher N.L."/>
            <person name="Buchanan P."/>
            <person name="Buyck B."/>
            <person name="Bense V."/>
            <person name="Catcheside P."/>
            <person name="Chovatia M."/>
            <person name="Cooper J."/>
            <person name="Damon W."/>
            <person name="Desjardin D."/>
            <person name="Finy P."/>
            <person name="Geml J."/>
            <person name="Haridas S."/>
            <person name="Hughes K."/>
            <person name="Justo A."/>
            <person name="Karasinski D."/>
            <person name="Kautmanova I."/>
            <person name="Kiss B."/>
            <person name="Kocsube S."/>
            <person name="Kotiranta H."/>
            <person name="LaButti K.M."/>
            <person name="Lechner B.E."/>
            <person name="Liimatainen K."/>
            <person name="Lipzen A."/>
            <person name="Lukacs Z."/>
            <person name="Mihaltcheva S."/>
            <person name="Morgado L.N."/>
            <person name="Niskanen T."/>
            <person name="Noordeloos M.E."/>
            <person name="Ohm R.A."/>
            <person name="Ortiz-Santana B."/>
            <person name="Ovrebo C."/>
            <person name="Racz N."/>
            <person name="Riley R."/>
            <person name="Savchenko A."/>
            <person name="Shiryaev A."/>
            <person name="Soop K."/>
            <person name="Spirin V."/>
            <person name="Szebenyi C."/>
            <person name="Tomsovsky M."/>
            <person name="Tulloss R.E."/>
            <person name="Uehling J."/>
            <person name="Grigoriev I.V."/>
            <person name="Vagvolgyi C."/>
            <person name="Papp T."/>
            <person name="Martin F.M."/>
            <person name="Miettinen O."/>
            <person name="Hibbett D.S."/>
            <person name="Nagy L.G."/>
        </authorList>
    </citation>
    <scope>NUCLEOTIDE SEQUENCE [LARGE SCALE GENOMIC DNA]</scope>
    <source>
        <strain evidence="3 4">CBS 121175</strain>
    </source>
</reference>
<dbReference type="InterPro" id="IPR056884">
    <property type="entry name" value="NPHP3-like_N"/>
</dbReference>
<dbReference type="Proteomes" id="UP000307440">
    <property type="component" value="Unassembled WGS sequence"/>
</dbReference>
<dbReference type="PANTHER" id="PTHR19959:SF119">
    <property type="entry name" value="FUNGAL LIPASE-LIKE DOMAIN-CONTAINING PROTEIN"/>
    <property type="match status" value="1"/>
</dbReference>
<accession>A0A5C3KWY8</accession>
<dbReference type="SUPFAM" id="SSF52540">
    <property type="entry name" value="P-loop containing nucleoside triphosphate hydrolases"/>
    <property type="match status" value="1"/>
</dbReference>
<dbReference type="SMART" id="SM00028">
    <property type="entry name" value="TPR"/>
    <property type="match status" value="10"/>
</dbReference>